<dbReference type="PROSITE" id="PS50931">
    <property type="entry name" value="HTH_LYSR"/>
    <property type="match status" value="1"/>
</dbReference>
<dbReference type="GO" id="GO:0003700">
    <property type="term" value="F:DNA-binding transcription factor activity"/>
    <property type="evidence" value="ECO:0007669"/>
    <property type="project" value="InterPro"/>
</dbReference>
<dbReference type="Proteomes" id="UP000295763">
    <property type="component" value="Unassembled WGS sequence"/>
</dbReference>
<dbReference type="InterPro" id="IPR058163">
    <property type="entry name" value="LysR-type_TF_proteobact-type"/>
</dbReference>
<dbReference type="GO" id="GO:0043565">
    <property type="term" value="F:sequence-specific DNA binding"/>
    <property type="evidence" value="ECO:0007669"/>
    <property type="project" value="TreeGrafter"/>
</dbReference>
<evidence type="ECO:0000256" key="1">
    <source>
        <dbReference type="ARBA" id="ARBA00009437"/>
    </source>
</evidence>
<sequence length="290" mass="32808">MTPLNAILIFNKVVEKGNLSAVARELGISASAVSQHLRQLEQHYGIKLLNRTTRRISLTEQGNLLWQGTKQLQAILDDTHRRLEQQQTEVSGIVTISLPSGFIESAAMQGFIYEIGQRYPHIELHLLPEDEVIDLFNSEVDIAIRAVEPLPDSPLIAHYLALWGLGIYASPDYLALHSIRSLHDLPQQHWICNLDNLFQRLFGYLNLGEFQPKRRLQCPNILAARRLAAMGQGLTLQLSGEVAHYIERGELVQVLPEQPLPQYNLYALTTHRTQSAKMAKVLGLLQENFR</sequence>
<dbReference type="RefSeq" id="WP_131979547.1">
    <property type="nucleotide sequence ID" value="NZ_SLYB01000043.1"/>
</dbReference>
<evidence type="ECO:0000256" key="2">
    <source>
        <dbReference type="ARBA" id="ARBA00023015"/>
    </source>
</evidence>
<gene>
    <name evidence="6" type="ORF">EDC44_14311</name>
</gene>
<dbReference type="OrthoDB" id="8678019at2"/>
<dbReference type="Pfam" id="PF03466">
    <property type="entry name" value="LysR_substrate"/>
    <property type="match status" value="1"/>
</dbReference>
<dbReference type="SUPFAM" id="SSF46785">
    <property type="entry name" value="Winged helix' DNA-binding domain"/>
    <property type="match status" value="1"/>
</dbReference>
<accession>A0A4R2SZK4</accession>
<comment type="similarity">
    <text evidence="1">Belongs to the LysR transcriptional regulatory family.</text>
</comment>
<proteinExistence type="inferred from homology"/>
<dbReference type="EMBL" id="SLYB01000043">
    <property type="protein sequence ID" value="TCP90088.1"/>
    <property type="molecule type" value="Genomic_DNA"/>
</dbReference>
<dbReference type="AlphaFoldDB" id="A0A4R2SZK4"/>
<evidence type="ECO:0000313" key="6">
    <source>
        <dbReference type="EMBL" id="TCP90088.1"/>
    </source>
</evidence>
<organism evidence="6 7">
    <name type="scientific">Cricetibacter osteomyelitidis</name>
    <dbReference type="NCBI Taxonomy" id="1521931"/>
    <lineage>
        <taxon>Bacteria</taxon>
        <taxon>Pseudomonadati</taxon>
        <taxon>Pseudomonadota</taxon>
        <taxon>Gammaproteobacteria</taxon>
        <taxon>Pasteurellales</taxon>
        <taxon>Pasteurellaceae</taxon>
        <taxon>Cricetibacter</taxon>
    </lineage>
</organism>
<comment type="caution">
    <text evidence="6">The sequence shown here is derived from an EMBL/GenBank/DDBJ whole genome shotgun (WGS) entry which is preliminary data.</text>
</comment>
<dbReference type="Gene3D" id="1.10.10.10">
    <property type="entry name" value="Winged helix-like DNA-binding domain superfamily/Winged helix DNA-binding domain"/>
    <property type="match status" value="1"/>
</dbReference>
<protein>
    <submittedName>
        <fullName evidence="6">DNA-binding transcriptional LysR family regulator</fullName>
    </submittedName>
</protein>
<keyword evidence="4" id="KW-0804">Transcription</keyword>
<dbReference type="InterPro" id="IPR036390">
    <property type="entry name" value="WH_DNA-bd_sf"/>
</dbReference>
<dbReference type="PANTHER" id="PTHR30537:SF30">
    <property type="entry name" value="TRANSCRIPTIONAL REGULATOR-RELATED"/>
    <property type="match status" value="1"/>
</dbReference>
<reference evidence="6 7" key="1">
    <citation type="submission" date="2019-03" db="EMBL/GenBank/DDBJ databases">
        <title>Genomic Encyclopedia of Type Strains, Phase IV (KMG-IV): sequencing the most valuable type-strain genomes for metagenomic binning, comparative biology and taxonomic classification.</title>
        <authorList>
            <person name="Goeker M."/>
        </authorList>
    </citation>
    <scope>NUCLEOTIDE SEQUENCE [LARGE SCALE GENOMIC DNA]</scope>
    <source>
        <strain evidence="6 7">DSM 28404</strain>
    </source>
</reference>
<dbReference type="SUPFAM" id="SSF53850">
    <property type="entry name" value="Periplasmic binding protein-like II"/>
    <property type="match status" value="1"/>
</dbReference>
<dbReference type="Pfam" id="PF00126">
    <property type="entry name" value="HTH_1"/>
    <property type="match status" value="1"/>
</dbReference>
<evidence type="ECO:0000256" key="3">
    <source>
        <dbReference type="ARBA" id="ARBA00023125"/>
    </source>
</evidence>
<keyword evidence="7" id="KW-1185">Reference proteome</keyword>
<keyword evidence="3 6" id="KW-0238">DNA-binding</keyword>
<dbReference type="GO" id="GO:0006351">
    <property type="term" value="P:DNA-templated transcription"/>
    <property type="evidence" value="ECO:0007669"/>
    <property type="project" value="TreeGrafter"/>
</dbReference>
<evidence type="ECO:0000313" key="7">
    <source>
        <dbReference type="Proteomes" id="UP000295763"/>
    </source>
</evidence>
<name>A0A4R2SZK4_9PAST</name>
<dbReference type="Gene3D" id="3.40.190.290">
    <property type="match status" value="1"/>
</dbReference>
<evidence type="ECO:0000256" key="4">
    <source>
        <dbReference type="ARBA" id="ARBA00023163"/>
    </source>
</evidence>
<evidence type="ECO:0000259" key="5">
    <source>
        <dbReference type="PROSITE" id="PS50931"/>
    </source>
</evidence>
<dbReference type="PANTHER" id="PTHR30537">
    <property type="entry name" value="HTH-TYPE TRANSCRIPTIONAL REGULATOR"/>
    <property type="match status" value="1"/>
</dbReference>
<dbReference type="InterPro" id="IPR000847">
    <property type="entry name" value="LysR_HTH_N"/>
</dbReference>
<dbReference type="InterPro" id="IPR036388">
    <property type="entry name" value="WH-like_DNA-bd_sf"/>
</dbReference>
<keyword evidence="2" id="KW-0805">Transcription regulation</keyword>
<feature type="domain" description="HTH lysR-type" evidence="5">
    <location>
        <begin position="1"/>
        <end position="59"/>
    </location>
</feature>
<dbReference type="InterPro" id="IPR005119">
    <property type="entry name" value="LysR_subst-bd"/>
</dbReference>